<dbReference type="EMBL" id="JBHUEA010000015">
    <property type="protein sequence ID" value="MFD1721972.1"/>
    <property type="molecule type" value="Genomic_DNA"/>
</dbReference>
<keyword evidence="1" id="KW-1133">Transmembrane helix</keyword>
<organism evidence="2 3">
    <name type="scientific">Amnibacterium endophyticum</name>
    <dbReference type="NCBI Taxonomy" id="2109337"/>
    <lineage>
        <taxon>Bacteria</taxon>
        <taxon>Bacillati</taxon>
        <taxon>Actinomycetota</taxon>
        <taxon>Actinomycetes</taxon>
        <taxon>Micrococcales</taxon>
        <taxon>Microbacteriaceae</taxon>
        <taxon>Amnibacterium</taxon>
    </lineage>
</organism>
<name>A0ABW4LFX8_9MICO</name>
<sequence>MDGRRRRAWQEGFDYAIGFFGFFAVAFCVLCLVFQVIGRDALWWAWATVLCAVLAGGIWLIRRGVLRSLERAEAERAEGV</sequence>
<comment type="caution">
    <text evidence="2">The sequence shown here is derived from an EMBL/GenBank/DDBJ whole genome shotgun (WGS) entry which is preliminary data.</text>
</comment>
<accession>A0ABW4LFX8</accession>
<dbReference type="Proteomes" id="UP001597347">
    <property type="component" value="Unassembled WGS sequence"/>
</dbReference>
<evidence type="ECO:0000313" key="3">
    <source>
        <dbReference type="Proteomes" id="UP001597347"/>
    </source>
</evidence>
<feature type="transmembrane region" description="Helical" evidence="1">
    <location>
        <begin position="12"/>
        <end position="37"/>
    </location>
</feature>
<dbReference type="RefSeq" id="WP_377934683.1">
    <property type="nucleotide sequence ID" value="NZ_JBHUEA010000015.1"/>
</dbReference>
<evidence type="ECO:0000313" key="2">
    <source>
        <dbReference type="EMBL" id="MFD1721972.1"/>
    </source>
</evidence>
<protein>
    <recommendedName>
        <fullName evidence="4">DUF2530 domain-containing protein</fullName>
    </recommendedName>
</protein>
<feature type="transmembrane region" description="Helical" evidence="1">
    <location>
        <begin position="43"/>
        <end position="61"/>
    </location>
</feature>
<keyword evidence="1" id="KW-0472">Membrane</keyword>
<evidence type="ECO:0000256" key="1">
    <source>
        <dbReference type="SAM" id="Phobius"/>
    </source>
</evidence>
<reference evidence="3" key="1">
    <citation type="journal article" date="2019" name="Int. J. Syst. Evol. Microbiol.">
        <title>The Global Catalogue of Microorganisms (GCM) 10K type strain sequencing project: providing services to taxonomists for standard genome sequencing and annotation.</title>
        <authorList>
            <consortium name="The Broad Institute Genomics Platform"/>
            <consortium name="The Broad Institute Genome Sequencing Center for Infectious Disease"/>
            <person name="Wu L."/>
            <person name="Ma J."/>
        </authorList>
    </citation>
    <scope>NUCLEOTIDE SEQUENCE [LARGE SCALE GENOMIC DNA]</scope>
    <source>
        <strain evidence="3">CGMCC 1.12471</strain>
    </source>
</reference>
<evidence type="ECO:0008006" key="4">
    <source>
        <dbReference type="Google" id="ProtNLM"/>
    </source>
</evidence>
<keyword evidence="1" id="KW-0812">Transmembrane</keyword>
<proteinExistence type="predicted"/>
<gene>
    <name evidence="2" type="ORF">ACFSBI_10450</name>
</gene>
<keyword evidence="3" id="KW-1185">Reference proteome</keyword>